<evidence type="ECO:0000313" key="9">
    <source>
        <dbReference type="Proteomes" id="UP000006546"/>
    </source>
</evidence>
<dbReference type="AlphaFoldDB" id="F4LM97"/>
<evidence type="ECO:0000259" key="7">
    <source>
        <dbReference type="PROSITE" id="PS51918"/>
    </source>
</evidence>
<dbReference type="PROSITE" id="PS51918">
    <property type="entry name" value="RADICAL_SAM"/>
    <property type="match status" value="1"/>
</dbReference>
<dbReference type="PANTHER" id="PTHR43273:SF3">
    <property type="entry name" value="ANAEROBIC SULFATASE-MATURATING ENZYME HOMOLOG ASLB-RELATED"/>
    <property type="match status" value="1"/>
</dbReference>
<sequence>MPPVSLLIKPVSGACNMKCPYCFYRDITYRRTVPQPHPMSERTLETLIMKTFAYADGGCMIAFQGGEPTLAGLPFFQKALELVQRYNVKRLPVRYAFQTNGLAVTAEWAEFFRSNRILAGLSLDGPPEIHNAHRPDSAGKPTYDAVIAAADTLSRAGADFNILTVVTNRTAERVDDVYRFFRKRRFKYLQFIPCLAPLGAPQKKTGGTVPDTKPYPLTAAAYGKFLKRLFGLWYEDLKKGRYISIRQFDNYLSILQGNAPEACDMGGVCSIQYVAESDGSIYPCDFYALDEYRLGTIDSASFAELDAARKKLLFIEESKPPANECLACRYFTLCRGGCKRHRIMNAGTAAAEKHSGADDFPIHESRSPAPAFPRNYFCSAYVDFFDSCLPRLTEIARTR</sequence>
<dbReference type="eggNOG" id="COG0641">
    <property type="taxonomic scope" value="Bacteria"/>
</dbReference>
<dbReference type="InterPro" id="IPR007197">
    <property type="entry name" value="rSAM"/>
</dbReference>
<keyword evidence="2" id="KW-0949">S-adenosyl-L-methionine</keyword>
<comment type="similarity">
    <text evidence="6">Belongs to the radical SAM superfamily. Anaerobic sulfatase-maturating enzyme family.</text>
</comment>
<dbReference type="SFLD" id="SFLDF00289">
    <property type="entry name" value="anaerobic_Cys-type_sulfatase-m"/>
    <property type="match status" value="1"/>
</dbReference>
<evidence type="ECO:0000256" key="5">
    <source>
        <dbReference type="ARBA" id="ARBA00023014"/>
    </source>
</evidence>
<name>F4LM97_TREBD</name>
<dbReference type="GO" id="GO:0046872">
    <property type="term" value="F:metal ion binding"/>
    <property type="evidence" value="ECO:0007669"/>
    <property type="project" value="UniProtKB-KW"/>
</dbReference>
<evidence type="ECO:0000256" key="3">
    <source>
        <dbReference type="ARBA" id="ARBA00022723"/>
    </source>
</evidence>
<dbReference type="KEGG" id="tbe:Trebr_2354"/>
<evidence type="ECO:0000256" key="4">
    <source>
        <dbReference type="ARBA" id="ARBA00023004"/>
    </source>
</evidence>
<accession>F4LM97</accession>
<dbReference type="GO" id="GO:0016491">
    <property type="term" value="F:oxidoreductase activity"/>
    <property type="evidence" value="ECO:0007669"/>
    <property type="project" value="InterPro"/>
</dbReference>
<gene>
    <name evidence="8" type="ordered locus">Trebr_2354</name>
</gene>
<dbReference type="SFLD" id="SFLDG01072">
    <property type="entry name" value="dehydrogenase_like"/>
    <property type="match status" value="1"/>
</dbReference>
<dbReference type="InterPro" id="IPR023867">
    <property type="entry name" value="Sulphatase_maturase_rSAM"/>
</dbReference>
<protein>
    <submittedName>
        <fullName evidence="8">Radical SAM domain protein</fullName>
    </submittedName>
</protein>
<dbReference type="STRING" id="906968.Trebr_2354"/>
<dbReference type="InterPro" id="IPR034485">
    <property type="entry name" value="Anaerobic_Cys-type_sulfatase-m"/>
</dbReference>
<keyword evidence="5" id="KW-0411">Iron-sulfur</keyword>
<dbReference type="CDD" id="cd01335">
    <property type="entry name" value="Radical_SAM"/>
    <property type="match status" value="1"/>
</dbReference>
<feature type="domain" description="Radical SAM core" evidence="7">
    <location>
        <begin position="1"/>
        <end position="235"/>
    </location>
</feature>
<keyword evidence="3" id="KW-0479">Metal-binding</keyword>
<dbReference type="SFLD" id="SFLDG01384">
    <property type="entry name" value="thioether_bond_formation_requi"/>
    <property type="match status" value="1"/>
</dbReference>
<evidence type="ECO:0000256" key="1">
    <source>
        <dbReference type="ARBA" id="ARBA00001966"/>
    </source>
</evidence>
<keyword evidence="4" id="KW-0408">Iron</keyword>
<dbReference type="InterPro" id="IPR013785">
    <property type="entry name" value="Aldolase_TIM"/>
</dbReference>
<dbReference type="PANTHER" id="PTHR43273">
    <property type="entry name" value="ANAEROBIC SULFATASE-MATURATING ENZYME HOMOLOG ASLB-RELATED"/>
    <property type="match status" value="1"/>
</dbReference>
<comment type="cofactor">
    <cofactor evidence="1">
        <name>[4Fe-4S] cluster</name>
        <dbReference type="ChEBI" id="CHEBI:49883"/>
    </cofactor>
</comment>
<dbReference type="SFLD" id="SFLDG01386">
    <property type="entry name" value="main_SPASM_domain-containing"/>
    <property type="match status" value="1"/>
</dbReference>
<dbReference type="Proteomes" id="UP000006546">
    <property type="component" value="Chromosome"/>
</dbReference>
<dbReference type="Gene3D" id="3.20.20.70">
    <property type="entry name" value="Aldolase class I"/>
    <property type="match status" value="1"/>
</dbReference>
<dbReference type="HOGENOM" id="CLU_009273_10_0_12"/>
<dbReference type="SUPFAM" id="SSF102114">
    <property type="entry name" value="Radical SAM enzymes"/>
    <property type="match status" value="1"/>
</dbReference>
<dbReference type="NCBIfam" id="TIGR04085">
    <property type="entry name" value="rSAM_more_4Fe4S"/>
    <property type="match status" value="1"/>
</dbReference>
<dbReference type="SFLD" id="SFLDG01067">
    <property type="entry name" value="SPASM/twitch_domain_containing"/>
    <property type="match status" value="1"/>
</dbReference>
<reference evidence="9" key="1">
    <citation type="submission" date="2011-04" db="EMBL/GenBank/DDBJ databases">
        <title>The complete genome of Treponema brennaborense DSM 12168.</title>
        <authorList>
            <person name="Lucas S."/>
            <person name="Han J."/>
            <person name="Lapidus A."/>
            <person name="Bruce D."/>
            <person name="Goodwin L."/>
            <person name="Pitluck S."/>
            <person name="Peters L."/>
            <person name="Kyrpides N."/>
            <person name="Mavromatis K."/>
            <person name="Ivanova N."/>
            <person name="Mikhailova N."/>
            <person name="Pagani I."/>
            <person name="Teshima H."/>
            <person name="Detter J.C."/>
            <person name="Tapia R."/>
            <person name="Han C."/>
            <person name="Land M."/>
            <person name="Hauser L."/>
            <person name="Markowitz V."/>
            <person name="Cheng J.-F."/>
            <person name="Hugenholtz P."/>
            <person name="Woyke T."/>
            <person name="Wu D."/>
            <person name="Gronow S."/>
            <person name="Wellnitz S."/>
            <person name="Brambilla E."/>
            <person name="Klenk H.-P."/>
            <person name="Eisen J.A."/>
        </authorList>
    </citation>
    <scope>NUCLEOTIDE SEQUENCE [LARGE SCALE GENOMIC DNA]</scope>
    <source>
        <strain evidence="9">DSM 12168 / CIP 105900 / DD5/3</strain>
    </source>
</reference>
<keyword evidence="9" id="KW-1185">Reference proteome</keyword>
<organism evidence="8 9">
    <name type="scientific">Treponema brennaborense (strain DSM 12168 / CIP 105900 / DD5/3)</name>
    <dbReference type="NCBI Taxonomy" id="906968"/>
    <lineage>
        <taxon>Bacteria</taxon>
        <taxon>Pseudomonadati</taxon>
        <taxon>Spirochaetota</taxon>
        <taxon>Spirochaetia</taxon>
        <taxon>Spirochaetales</taxon>
        <taxon>Treponemataceae</taxon>
        <taxon>Treponema</taxon>
    </lineage>
</organism>
<proteinExistence type="inferred from homology"/>
<dbReference type="SFLD" id="SFLDS00029">
    <property type="entry name" value="Radical_SAM"/>
    <property type="match status" value="1"/>
</dbReference>
<dbReference type="OrthoDB" id="9808591at2"/>
<dbReference type="Pfam" id="PF04055">
    <property type="entry name" value="Radical_SAM"/>
    <property type="match status" value="1"/>
</dbReference>
<dbReference type="InterPro" id="IPR023885">
    <property type="entry name" value="4Fe4S-binding_SPASM_dom"/>
</dbReference>
<evidence type="ECO:0000256" key="2">
    <source>
        <dbReference type="ARBA" id="ARBA00022691"/>
    </source>
</evidence>
<dbReference type="RefSeq" id="WP_013759464.1">
    <property type="nucleotide sequence ID" value="NC_015500.1"/>
</dbReference>
<dbReference type="InterPro" id="IPR058240">
    <property type="entry name" value="rSAM_sf"/>
</dbReference>
<dbReference type="GO" id="GO:0051536">
    <property type="term" value="F:iron-sulfur cluster binding"/>
    <property type="evidence" value="ECO:0007669"/>
    <property type="project" value="UniProtKB-KW"/>
</dbReference>
<dbReference type="EMBL" id="CP002696">
    <property type="protein sequence ID" value="AEE17763.1"/>
    <property type="molecule type" value="Genomic_DNA"/>
</dbReference>
<evidence type="ECO:0000313" key="8">
    <source>
        <dbReference type="EMBL" id="AEE17763.1"/>
    </source>
</evidence>
<evidence type="ECO:0000256" key="6">
    <source>
        <dbReference type="ARBA" id="ARBA00023601"/>
    </source>
</evidence>